<keyword evidence="3" id="KW-1185">Reference proteome</keyword>
<dbReference type="RefSeq" id="WP_188585109.1">
    <property type="nucleotide sequence ID" value="NZ_BMGC01000003.1"/>
</dbReference>
<evidence type="ECO:0000259" key="1">
    <source>
        <dbReference type="Pfam" id="PF02627"/>
    </source>
</evidence>
<sequence>MPARVEPGTLRSLGPINAAIAAVAARVIGARDMHLFSTLGRSRGLFRAWLYYSSRLMPFGKLSRRDSEMVILRVAHLRRNAYEYGHHSRISKRAGIDDAQRLRIEEGPEAGWGDRERAILRAVDEMVADRDVSDVAWSALARHLDPAELVSFVLLVTQYDGLATTIDTLRIQPDR</sequence>
<dbReference type="GO" id="GO:0051920">
    <property type="term" value="F:peroxiredoxin activity"/>
    <property type="evidence" value="ECO:0007669"/>
    <property type="project" value="InterPro"/>
</dbReference>
<dbReference type="SUPFAM" id="SSF69118">
    <property type="entry name" value="AhpD-like"/>
    <property type="match status" value="1"/>
</dbReference>
<dbReference type="EMBL" id="BMGC01000003">
    <property type="protein sequence ID" value="GGB20697.1"/>
    <property type="molecule type" value="Genomic_DNA"/>
</dbReference>
<protein>
    <recommendedName>
        <fullName evidence="1">Carboxymuconolactone decarboxylase-like domain-containing protein</fullName>
    </recommendedName>
</protein>
<reference evidence="2" key="1">
    <citation type="journal article" date="2014" name="Int. J. Syst. Evol. Microbiol.">
        <title>Complete genome sequence of Corynebacterium casei LMG S-19264T (=DSM 44701T), isolated from a smear-ripened cheese.</title>
        <authorList>
            <consortium name="US DOE Joint Genome Institute (JGI-PGF)"/>
            <person name="Walter F."/>
            <person name="Albersmeier A."/>
            <person name="Kalinowski J."/>
            <person name="Ruckert C."/>
        </authorList>
    </citation>
    <scope>NUCLEOTIDE SEQUENCE</scope>
    <source>
        <strain evidence="2">CGMCC 1.12827</strain>
    </source>
</reference>
<dbReference type="InterPro" id="IPR003779">
    <property type="entry name" value="CMD-like"/>
</dbReference>
<evidence type="ECO:0000313" key="2">
    <source>
        <dbReference type="EMBL" id="GGB20697.1"/>
    </source>
</evidence>
<proteinExistence type="predicted"/>
<accession>A0A916SW38</accession>
<name>A0A916SW38_9ACTN</name>
<dbReference type="AlphaFoldDB" id="A0A916SW38"/>
<dbReference type="InterPro" id="IPR029032">
    <property type="entry name" value="AhpD-like"/>
</dbReference>
<evidence type="ECO:0000313" key="3">
    <source>
        <dbReference type="Proteomes" id="UP000621454"/>
    </source>
</evidence>
<dbReference type="PANTHER" id="PTHR34846">
    <property type="entry name" value="4-CARBOXYMUCONOLACTONE DECARBOXYLASE FAMILY PROTEIN (AFU_ORTHOLOGUE AFUA_6G11590)"/>
    <property type="match status" value="1"/>
</dbReference>
<dbReference type="PANTHER" id="PTHR34846:SF5">
    <property type="entry name" value="CARBOXYMUCONOLACTONE DECARBOXYLASE-LIKE DOMAIN-CONTAINING PROTEIN"/>
    <property type="match status" value="1"/>
</dbReference>
<organism evidence="2 3">
    <name type="scientific">Gordonia jinhuaensis</name>
    <dbReference type="NCBI Taxonomy" id="1517702"/>
    <lineage>
        <taxon>Bacteria</taxon>
        <taxon>Bacillati</taxon>
        <taxon>Actinomycetota</taxon>
        <taxon>Actinomycetes</taxon>
        <taxon>Mycobacteriales</taxon>
        <taxon>Gordoniaceae</taxon>
        <taxon>Gordonia</taxon>
    </lineage>
</organism>
<dbReference type="Pfam" id="PF02627">
    <property type="entry name" value="CMD"/>
    <property type="match status" value="1"/>
</dbReference>
<reference evidence="2" key="2">
    <citation type="submission" date="2020-09" db="EMBL/GenBank/DDBJ databases">
        <authorList>
            <person name="Sun Q."/>
            <person name="Zhou Y."/>
        </authorList>
    </citation>
    <scope>NUCLEOTIDE SEQUENCE</scope>
    <source>
        <strain evidence="2">CGMCC 1.12827</strain>
    </source>
</reference>
<feature type="domain" description="Carboxymuconolactone decarboxylase-like" evidence="1">
    <location>
        <begin position="45"/>
        <end position="102"/>
    </location>
</feature>
<comment type="caution">
    <text evidence="2">The sequence shown here is derived from an EMBL/GenBank/DDBJ whole genome shotgun (WGS) entry which is preliminary data.</text>
</comment>
<dbReference type="Proteomes" id="UP000621454">
    <property type="component" value="Unassembled WGS sequence"/>
</dbReference>
<gene>
    <name evidence="2" type="ORF">GCM10011489_06030</name>
</gene>
<dbReference type="Gene3D" id="1.20.1290.10">
    <property type="entry name" value="AhpD-like"/>
    <property type="match status" value="1"/>
</dbReference>